<evidence type="ECO:0000259" key="2">
    <source>
        <dbReference type="PROSITE" id="PS51186"/>
    </source>
</evidence>
<organism evidence="3 4">
    <name type="scientific">Globisporangium ultimum (strain ATCC 200006 / CBS 805.95 / DAOM BR144)</name>
    <name type="common">Pythium ultimum</name>
    <dbReference type="NCBI Taxonomy" id="431595"/>
    <lineage>
        <taxon>Eukaryota</taxon>
        <taxon>Sar</taxon>
        <taxon>Stramenopiles</taxon>
        <taxon>Oomycota</taxon>
        <taxon>Peronosporomycetes</taxon>
        <taxon>Pythiales</taxon>
        <taxon>Pythiaceae</taxon>
        <taxon>Globisporangium</taxon>
    </lineage>
</organism>
<dbReference type="InterPro" id="IPR016181">
    <property type="entry name" value="Acyl_CoA_acyltransferase"/>
</dbReference>
<reference evidence="4" key="2">
    <citation type="submission" date="2010-04" db="EMBL/GenBank/DDBJ databases">
        <authorList>
            <person name="Buell R."/>
            <person name="Hamilton J."/>
            <person name="Hostetler J."/>
        </authorList>
    </citation>
    <scope>NUCLEOTIDE SEQUENCE [LARGE SCALE GENOMIC DNA]</scope>
    <source>
        <strain evidence="4">DAOM:BR144</strain>
    </source>
</reference>
<dbReference type="GO" id="GO:0008080">
    <property type="term" value="F:N-acetyltransferase activity"/>
    <property type="evidence" value="ECO:0007669"/>
    <property type="project" value="InterPro"/>
</dbReference>
<feature type="domain" description="N-acetyltransferase" evidence="2">
    <location>
        <begin position="14"/>
        <end position="178"/>
    </location>
</feature>
<dbReference type="HOGENOM" id="CLU_013985_11_3_1"/>
<dbReference type="Gene3D" id="3.40.630.30">
    <property type="match status" value="1"/>
</dbReference>
<accession>K3XAQ1</accession>
<dbReference type="SUPFAM" id="SSF55729">
    <property type="entry name" value="Acyl-CoA N-acyltransferases (Nat)"/>
    <property type="match status" value="1"/>
</dbReference>
<dbReference type="PANTHER" id="PTHR13947:SF37">
    <property type="entry name" value="LD18367P"/>
    <property type="match status" value="1"/>
</dbReference>
<reference evidence="3" key="3">
    <citation type="submission" date="2015-02" db="UniProtKB">
        <authorList>
            <consortium name="EnsemblProtists"/>
        </authorList>
    </citation>
    <scope>IDENTIFICATION</scope>
    <source>
        <strain evidence="3">DAOM BR144</strain>
    </source>
</reference>
<dbReference type="STRING" id="431595.K3XAQ1"/>
<dbReference type="VEuPathDB" id="FungiDB:PYU1_G014270"/>
<dbReference type="PANTHER" id="PTHR13947">
    <property type="entry name" value="GNAT FAMILY N-ACETYLTRANSFERASE"/>
    <property type="match status" value="1"/>
</dbReference>
<dbReference type="InParanoid" id="K3XAQ1"/>
<sequence length="180" mass="19955">MGDAGGVAALPRRVRVRQYSREDYAAVTKLFVQGMCSYPAHEDAYNLQYINECLSADLADIEGTYLHAGGNFWVAVLDEEDGSGDCGEVAGMVALEKKTDTEGELRRMSVSAKYKRIGIGRLLVAHLETWAKKNGFTTVILNTGTVMPEACVFYKSVGYTETHTEMESDEYEVQCFLKKL</sequence>
<dbReference type="EnsemblProtists" id="PYU1_T014300">
    <property type="protein sequence ID" value="PYU1_T014300"/>
    <property type="gene ID" value="PYU1_G014270"/>
</dbReference>
<name>K3XAQ1_GLOUD</name>
<dbReference type="AlphaFoldDB" id="K3XAQ1"/>
<dbReference type="Pfam" id="PF00583">
    <property type="entry name" value="Acetyltransf_1"/>
    <property type="match status" value="1"/>
</dbReference>
<reference evidence="4" key="1">
    <citation type="journal article" date="2010" name="Genome Biol.">
        <title>Genome sequence of the necrotrophic plant pathogen Pythium ultimum reveals original pathogenicity mechanisms and effector repertoire.</title>
        <authorList>
            <person name="Levesque C.A."/>
            <person name="Brouwer H."/>
            <person name="Cano L."/>
            <person name="Hamilton J.P."/>
            <person name="Holt C."/>
            <person name="Huitema E."/>
            <person name="Raffaele S."/>
            <person name="Robideau G.P."/>
            <person name="Thines M."/>
            <person name="Win J."/>
            <person name="Zerillo M.M."/>
            <person name="Beakes G.W."/>
            <person name="Boore J.L."/>
            <person name="Busam D."/>
            <person name="Dumas B."/>
            <person name="Ferriera S."/>
            <person name="Fuerstenberg S.I."/>
            <person name="Gachon C.M."/>
            <person name="Gaulin E."/>
            <person name="Govers F."/>
            <person name="Grenville-Briggs L."/>
            <person name="Horner N."/>
            <person name="Hostetler J."/>
            <person name="Jiang R.H."/>
            <person name="Johnson J."/>
            <person name="Krajaejun T."/>
            <person name="Lin H."/>
            <person name="Meijer H.J."/>
            <person name="Moore B."/>
            <person name="Morris P."/>
            <person name="Phuntmart V."/>
            <person name="Puiu D."/>
            <person name="Shetty J."/>
            <person name="Stajich J.E."/>
            <person name="Tripathy S."/>
            <person name="Wawra S."/>
            <person name="van West P."/>
            <person name="Whitty B.R."/>
            <person name="Coutinho P.M."/>
            <person name="Henrissat B."/>
            <person name="Martin F."/>
            <person name="Thomas P.D."/>
            <person name="Tyler B.M."/>
            <person name="De Vries R.P."/>
            <person name="Kamoun S."/>
            <person name="Yandell M."/>
            <person name="Tisserat N."/>
            <person name="Buell C.R."/>
        </authorList>
    </citation>
    <scope>NUCLEOTIDE SEQUENCE</scope>
    <source>
        <strain evidence="4">DAOM:BR144</strain>
    </source>
</reference>
<protein>
    <recommendedName>
        <fullName evidence="2">N-acetyltransferase domain-containing protein</fullName>
    </recommendedName>
</protein>
<dbReference type="InterPro" id="IPR000182">
    <property type="entry name" value="GNAT_dom"/>
</dbReference>
<dbReference type="CDD" id="cd04301">
    <property type="entry name" value="NAT_SF"/>
    <property type="match status" value="1"/>
</dbReference>
<dbReference type="Proteomes" id="UP000019132">
    <property type="component" value="Unassembled WGS sequence"/>
</dbReference>
<evidence type="ECO:0000313" key="4">
    <source>
        <dbReference type="Proteomes" id="UP000019132"/>
    </source>
</evidence>
<keyword evidence="1" id="KW-0808">Transferase</keyword>
<evidence type="ECO:0000256" key="1">
    <source>
        <dbReference type="ARBA" id="ARBA00022679"/>
    </source>
</evidence>
<evidence type="ECO:0000313" key="3">
    <source>
        <dbReference type="EnsemblProtists" id="PYU1_T014300"/>
    </source>
</evidence>
<dbReference type="PROSITE" id="PS51186">
    <property type="entry name" value="GNAT"/>
    <property type="match status" value="1"/>
</dbReference>
<proteinExistence type="predicted"/>
<dbReference type="EMBL" id="GL376566">
    <property type="status" value="NOT_ANNOTATED_CDS"/>
    <property type="molecule type" value="Genomic_DNA"/>
</dbReference>
<dbReference type="InterPro" id="IPR050769">
    <property type="entry name" value="NAT_camello-type"/>
</dbReference>
<dbReference type="eggNOG" id="KOG3139">
    <property type="taxonomic scope" value="Eukaryota"/>
</dbReference>
<keyword evidence="4" id="KW-1185">Reference proteome</keyword>